<proteinExistence type="predicted"/>
<dbReference type="InterPro" id="IPR016181">
    <property type="entry name" value="Acyl_CoA_acyltransferase"/>
</dbReference>
<protein>
    <submittedName>
        <fullName evidence="2">N-acetyltransferase GCN5</fullName>
    </submittedName>
</protein>
<dbReference type="AlphaFoldDB" id="A0A8J3E1X2"/>
<evidence type="ECO:0000259" key="1">
    <source>
        <dbReference type="PROSITE" id="PS51186"/>
    </source>
</evidence>
<feature type="domain" description="N-acetyltransferase" evidence="1">
    <location>
        <begin position="4"/>
        <end position="193"/>
    </location>
</feature>
<dbReference type="SUPFAM" id="SSF55729">
    <property type="entry name" value="Acyl-CoA N-acyltransferases (Nat)"/>
    <property type="match status" value="1"/>
</dbReference>
<name>A0A8J3E1X2_9PROT</name>
<reference evidence="2" key="2">
    <citation type="submission" date="2020-09" db="EMBL/GenBank/DDBJ databases">
        <authorList>
            <person name="Sun Q."/>
            <person name="Zhou Y."/>
        </authorList>
    </citation>
    <scope>NUCLEOTIDE SEQUENCE</scope>
    <source>
        <strain evidence="2">CGMCC 1.15725</strain>
    </source>
</reference>
<dbReference type="Pfam" id="PF00583">
    <property type="entry name" value="Acetyltransf_1"/>
    <property type="match status" value="1"/>
</dbReference>
<dbReference type="InterPro" id="IPR000182">
    <property type="entry name" value="GNAT_dom"/>
</dbReference>
<dbReference type="Proteomes" id="UP000646365">
    <property type="component" value="Unassembled WGS sequence"/>
</dbReference>
<dbReference type="PROSITE" id="PS51186">
    <property type="entry name" value="GNAT"/>
    <property type="match status" value="1"/>
</dbReference>
<organism evidence="2 3">
    <name type="scientific">Aliidongia dinghuensis</name>
    <dbReference type="NCBI Taxonomy" id="1867774"/>
    <lineage>
        <taxon>Bacteria</taxon>
        <taxon>Pseudomonadati</taxon>
        <taxon>Pseudomonadota</taxon>
        <taxon>Alphaproteobacteria</taxon>
        <taxon>Rhodospirillales</taxon>
        <taxon>Dongiaceae</taxon>
        <taxon>Aliidongia</taxon>
    </lineage>
</organism>
<accession>A0A8J3E1X2</accession>
<dbReference type="CDD" id="cd04301">
    <property type="entry name" value="NAT_SF"/>
    <property type="match status" value="1"/>
</dbReference>
<evidence type="ECO:0000313" key="3">
    <source>
        <dbReference type="Proteomes" id="UP000646365"/>
    </source>
</evidence>
<sequence>MDALEIRPVGPDDLPLIEQLFGPRGACAGCWCMWWRAEKGGKDWKAAQGPVNRARFQALVEAGRVHGLLAFDGAEPVGWCDLAPYGDYGRLARARKLQRLNRGATWSIPCFFIKRGYRKQGVASRLLGAAVEHAWTLGAGEIEGYPVGAGPVGGGPAVDTFAYTGLPSMFEAAGFRQVPSTDQGSRTIYLKTR</sequence>
<comment type="caution">
    <text evidence="2">The sequence shown here is derived from an EMBL/GenBank/DDBJ whole genome shotgun (WGS) entry which is preliminary data.</text>
</comment>
<keyword evidence="3" id="KW-1185">Reference proteome</keyword>
<evidence type="ECO:0000313" key="2">
    <source>
        <dbReference type="EMBL" id="GGF15992.1"/>
    </source>
</evidence>
<gene>
    <name evidence="2" type="ORF">GCM10011611_22200</name>
</gene>
<reference evidence="2" key="1">
    <citation type="journal article" date="2014" name="Int. J. Syst. Evol. Microbiol.">
        <title>Complete genome sequence of Corynebacterium casei LMG S-19264T (=DSM 44701T), isolated from a smear-ripened cheese.</title>
        <authorList>
            <consortium name="US DOE Joint Genome Institute (JGI-PGF)"/>
            <person name="Walter F."/>
            <person name="Albersmeier A."/>
            <person name="Kalinowski J."/>
            <person name="Ruckert C."/>
        </authorList>
    </citation>
    <scope>NUCLEOTIDE SEQUENCE</scope>
    <source>
        <strain evidence="2">CGMCC 1.15725</strain>
    </source>
</reference>
<dbReference type="GO" id="GO:0016747">
    <property type="term" value="F:acyltransferase activity, transferring groups other than amino-acyl groups"/>
    <property type="evidence" value="ECO:0007669"/>
    <property type="project" value="InterPro"/>
</dbReference>
<dbReference type="EMBL" id="BMJQ01000005">
    <property type="protein sequence ID" value="GGF15992.1"/>
    <property type="molecule type" value="Genomic_DNA"/>
</dbReference>
<dbReference type="RefSeq" id="WP_189045614.1">
    <property type="nucleotide sequence ID" value="NZ_BMJQ01000005.1"/>
</dbReference>
<dbReference type="Gene3D" id="3.40.630.30">
    <property type="match status" value="1"/>
</dbReference>